<feature type="region of interest" description="Disordered" evidence="1">
    <location>
        <begin position="737"/>
        <end position="761"/>
    </location>
</feature>
<gene>
    <name evidence="4" type="ORF">CALVIDRAFT_258829</name>
</gene>
<evidence type="ECO:0000256" key="2">
    <source>
        <dbReference type="SAM" id="Phobius"/>
    </source>
</evidence>
<dbReference type="AlphaFoldDB" id="A0A167J2L3"/>
<dbReference type="PANTHER" id="PTHR14149">
    <property type="entry name" value="RAS GTPASE-ACTIVATING PROTEIN WITH IQ MOTIF"/>
    <property type="match status" value="1"/>
</dbReference>
<feature type="region of interest" description="Disordered" evidence="1">
    <location>
        <begin position="517"/>
        <end position="558"/>
    </location>
</feature>
<keyword evidence="3" id="KW-0732">Signal</keyword>
<feature type="compositionally biased region" description="Basic residues" evidence="1">
    <location>
        <begin position="980"/>
        <end position="990"/>
    </location>
</feature>
<dbReference type="GO" id="GO:1903479">
    <property type="term" value="P:mitotic actomyosin contractile ring assembly actin filament organization"/>
    <property type="evidence" value="ECO:0007669"/>
    <property type="project" value="TreeGrafter"/>
</dbReference>
<feature type="region of interest" description="Disordered" evidence="1">
    <location>
        <begin position="930"/>
        <end position="990"/>
    </location>
</feature>
<dbReference type="Proteomes" id="UP000076738">
    <property type="component" value="Unassembled WGS sequence"/>
</dbReference>
<dbReference type="OrthoDB" id="775356at2759"/>
<keyword evidence="2" id="KW-0812">Transmembrane</keyword>
<dbReference type="GO" id="GO:0051015">
    <property type="term" value="F:actin filament binding"/>
    <property type="evidence" value="ECO:0007669"/>
    <property type="project" value="TreeGrafter"/>
</dbReference>
<feature type="transmembrane region" description="Helical" evidence="2">
    <location>
        <begin position="216"/>
        <end position="234"/>
    </location>
</feature>
<dbReference type="Gene3D" id="1.10.506.10">
    <property type="entry name" value="GTPase Activation - p120gap, domain 1"/>
    <property type="match status" value="1"/>
</dbReference>
<feature type="compositionally biased region" description="Polar residues" evidence="1">
    <location>
        <begin position="907"/>
        <end position="916"/>
    </location>
</feature>
<accession>A0A167J2L3</accession>
<proteinExistence type="predicted"/>
<dbReference type="GO" id="GO:0110085">
    <property type="term" value="C:mitotic actomyosin contractile ring"/>
    <property type="evidence" value="ECO:0007669"/>
    <property type="project" value="TreeGrafter"/>
</dbReference>
<feature type="compositionally biased region" description="Polar residues" evidence="1">
    <location>
        <begin position="795"/>
        <end position="813"/>
    </location>
</feature>
<evidence type="ECO:0000313" key="4">
    <source>
        <dbReference type="EMBL" id="KZO93180.1"/>
    </source>
</evidence>
<reference evidence="4 5" key="1">
    <citation type="journal article" date="2016" name="Mol. Biol. Evol.">
        <title>Comparative Genomics of Early-Diverging Mushroom-Forming Fungi Provides Insights into the Origins of Lignocellulose Decay Capabilities.</title>
        <authorList>
            <person name="Nagy L.G."/>
            <person name="Riley R."/>
            <person name="Tritt A."/>
            <person name="Adam C."/>
            <person name="Daum C."/>
            <person name="Floudas D."/>
            <person name="Sun H."/>
            <person name="Yadav J.S."/>
            <person name="Pangilinan J."/>
            <person name="Larsson K.H."/>
            <person name="Matsuura K."/>
            <person name="Barry K."/>
            <person name="Labutti K."/>
            <person name="Kuo R."/>
            <person name="Ohm R.A."/>
            <person name="Bhattacharya S.S."/>
            <person name="Shirouzu T."/>
            <person name="Yoshinaga Y."/>
            <person name="Martin F.M."/>
            <person name="Grigoriev I.V."/>
            <person name="Hibbett D.S."/>
        </authorList>
    </citation>
    <scope>NUCLEOTIDE SEQUENCE [LARGE SCALE GENOMIC DNA]</scope>
    <source>
        <strain evidence="4 5">TUFC12733</strain>
    </source>
</reference>
<dbReference type="EMBL" id="KV417303">
    <property type="protein sequence ID" value="KZO93180.1"/>
    <property type="molecule type" value="Genomic_DNA"/>
</dbReference>
<feature type="compositionally biased region" description="Basic and acidic residues" evidence="1">
    <location>
        <begin position="875"/>
        <end position="890"/>
    </location>
</feature>
<evidence type="ECO:0000256" key="3">
    <source>
        <dbReference type="SAM" id="SignalP"/>
    </source>
</evidence>
<protein>
    <submittedName>
        <fullName evidence="4">Uncharacterized protein</fullName>
    </submittedName>
</protein>
<feature type="region of interest" description="Disordered" evidence="1">
    <location>
        <begin position="789"/>
        <end position="831"/>
    </location>
</feature>
<feature type="region of interest" description="Disordered" evidence="1">
    <location>
        <begin position="874"/>
        <end position="918"/>
    </location>
</feature>
<dbReference type="STRING" id="1330018.A0A167J2L3"/>
<feature type="signal peptide" evidence="3">
    <location>
        <begin position="1"/>
        <end position="21"/>
    </location>
</feature>
<keyword evidence="5" id="KW-1185">Reference proteome</keyword>
<feature type="compositionally biased region" description="Basic and acidic residues" evidence="1">
    <location>
        <begin position="816"/>
        <end position="829"/>
    </location>
</feature>
<keyword evidence="2" id="KW-0472">Membrane</keyword>
<dbReference type="InterPro" id="IPR008936">
    <property type="entry name" value="Rho_GTPase_activation_prot"/>
</dbReference>
<evidence type="ECO:0000256" key="1">
    <source>
        <dbReference type="SAM" id="MobiDB-lite"/>
    </source>
</evidence>
<organism evidence="4 5">
    <name type="scientific">Calocera viscosa (strain TUFC12733)</name>
    <dbReference type="NCBI Taxonomy" id="1330018"/>
    <lineage>
        <taxon>Eukaryota</taxon>
        <taxon>Fungi</taxon>
        <taxon>Dikarya</taxon>
        <taxon>Basidiomycota</taxon>
        <taxon>Agaricomycotina</taxon>
        <taxon>Dacrymycetes</taxon>
        <taxon>Dacrymycetales</taxon>
        <taxon>Dacrymycetaceae</taxon>
        <taxon>Calocera</taxon>
    </lineage>
</organism>
<keyword evidence="2" id="KW-1133">Transmembrane helix</keyword>
<name>A0A167J2L3_CALVF</name>
<evidence type="ECO:0000313" key="5">
    <source>
        <dbReference type="Proteomes" id="UP000076738"/>
    </source>
</evidence>
<dbReference type="GO" id="GO:0005516">
    <property type="term" value="F:calmodulin binding"/>
    <property type="evidence" value="ECO:0007669"/>
    <property type="project" value="TreeGrafter"/>
</dbReference>
<dbReference type="PANTHER" id="PTHR14149:SF14">
    <property type="entry name" value="CALPONIN-HOMOLOGY (CH) DOMAIN-CONTAINING PROTEIN"/>
    <property type="match status" value="1"/>
</dbReference>
<dbReference type="GO" id="GO:0005096">
    <property type="term" value="F:GTPase activator activity"/>
    <property type="evidence" value="ECO:0007669"/>
    <property type="project" value="TreeGrafter"/>
</dbReference>
<feature type="chain" id="PRO_5007888679" evidence="3">
    <location>
        <begin position="22"/>
        <end position="990"/>
    </location>
</feature>
<sequence length="990" mass="109170">MFTLAFMVSVYVFPAFKVAWGVSSGKPPIDFSSKDNSFDSPIPAKVIQSIESLHHLRQRFVKDVLASVHNLSRNTKIMARDLLTIVEAKLPDQSDVGYRSTIRRLLFHGEFHSATDMFDMVPTCSRVTHGPTTCDELQTHSGFDSATEEPIFVPTFSAHACWDTSDNGFLCASTYSIYKSSLSTTCPGPRLRVDAVMDTHSQSAVMDTHSQSGEDTILIIITVAILLGSLFSAVRRWLVARRTRLQANQQGEQYPQLTMGQNVTVSTVKHFVHLFNGSESDFRVDIEVKRLRKVVVEAIREHQQLGTRGNDLDVKIALVVENVKSFEELVKARGWCFDNALHPSRATVLAAHGGPFARSNTLHMATKRTLEFYQLLFYLLQTRGEYLARLFFRMSRVELATTANDTVEQVTLALFSYGQRREEYLMLKFFQNWALGAVRWAPTIVIVVGSHPIFLSIVQPYVWLKQVALDPPIPGACPNAPDTCDMVPNTIGAPAGQSLTEGANVLTLIASSYSDGDGVSAPFQTQPPPQTTITESREDEGENRSPNTADLQDSDPDELYIPRDYAKMEGEEEASSLTDSEEDSPVTLNASSMLEDADESDTPHSHYFVSDSSPEKMDIELPFLDEAETPPTAVNPCKEVDIARGSGEQHSQHLITVQDDLLLTMSSRVKSSSEDMVQQGDIQSIVTQAYNDGEHNNFDSSMTAHRTQPDARMQEHAVVAQSVPEPLREDENVLAAPDTPAAHPRAPRCAEERGGQSVRRGAFDGEQAIDTVMQARRPAAQALPRPVVRVEPPSIGSTGSRAPSAQPQPTKSFAEQIRERQRQTRRGIENRSASNSVPVCWYYMWEGRCTCGDQGCRKVPRSSLQSRAFVPEFTEDTRLSHTQQAKDIRSGRHGSRHVNKPEPMVASPSNGASGSRRTFKVDLSAVKATVRRNQELNAPTPIQPSPEVGRVRDAPAPTPAAQGDGDSSEPQGSGGQSRQSGRRGGRGGRR</sequence>